<keyword evidence="1" id="KW-0732">Signal</keyword>
<protein>
    <submittedName>
        <fullName evidence="2">Uncharacterized protein</fullName>
    </submittedName>
</protein>
<organism evidence="2 3">
    <name type="scientific">Clathrospora elynae</name>
    <dbReference type="NCBI Taxonomy" id="706981"/>
    <lineage>
        <taxon>Eukaryota</taxon>
        <taxon>Fungi</taxon>
        <taxon>Dikarya</taxon>
        <taxon>Ascomycota</taxon>
        <taxon>Pezizomycotina</taxon>
        <taxon>Dothideomycetes</taxon>
        <taxon>Pleosporomycetidae</taxon>
        <taxon>Pleosporales</taxon>
        <taxon>Diademaceae</taxon>
        <taxon>Clathrospora</taxon>
    </lineage>
</organism>
<evidence type="ECO:0000313" key="2">
    <source>
        <dbReference type="EMBL" id="KAF1941086.1"/>
    </source>
</evidence>
<sequence length="180" mass="19848">MNMLTTIILLFMSFLNVTFAAALLAVNNKGPAFFDLARAHGLCNITVSLTQHPNKCAELWVRMWDGKGTEIAGLNWTNTTTPASTTTSFPSFPASASEDSILSLSQILTPSDTLAITRSRPNYQGYEWLEFAYSGGEVGNEAWNDLEGGNWGFANCVKTEWVGETWDEKRTRGATCEFKC</sequence>
<keyword evidence="3" id="KW-1185">Reference proteome</keyword>
<feature type="signal peptide" evidence="1">
    <location>
        <begin position="1"/>
        <end position="20"/>
    </location>
</feature>
<reference evidence="2" key="1">
    <citation type="journal article" date="2020" name="Stud. Mycol.">
        <title>101 Dothideomycetes genomes: a test case for predicting lifestyles and emergence of pathogens.</title>
        <authorList>
            <person name="Haridas S."/>
            <person name="Albert R."/>
            <person name="Binder M."/>
            <person name="Bloem J."/>
            <person name="Labutti K."/>
            <person name="Salamov A."/>
            <person name="Andreopoulos B."/>
            <person name="Baker S."/>
            <person name="Barry K."/>
            <person name="Bills G."/>
            <person name="Bluhm B."/>
            <person name="Cannon C."/>
            <person name="Castanera R."/>
            <person name="Culley D."/>
            <person name="Daum C."/>
            <person name="Ezra D."/>
            <person name="Gonzalez J."/>
            <person name="Henrissat B."/>
            <person name="Kuo A."/>
            <person name="Liang C."/>
            <person name="Lipzen A."/>
            <person name="Lutzoni F."/>
            <person name="Magnuson J."/>
            <person name="Mondo S."/>
            <person name="Nolan M."/>
            <person name="Ohm R."/>
            <person name="Pangilinan J."/>
            <person name="Park H.-J."/>
            <person name="Ramirez L."/>
            <person name="Alfaro M."/>
            <person name="Sun H."/>
            <person name="Tritt A."/>
            <person name="Yoshinaga Y."/>
            <person name="Zwiers L.-H."/>
            <person name="Turgeon B."/>
            <person name="Goodwin S."/>
            <person name="Spatafora J."/>
            <person name="Crous P."/>
            <person name="Grigoriev I."/>
        </authorList>
    </citation>
    <scope>NUCLEOTIDE SEQUENCE</scope>
    <source>
        <strain evidence="2">CBS 161.51</strain>
    </source>
</reference>
<feature type="chain" id="PRO_5025494280" evidence="1">
    <location>
        <begin position="21"/>
        <end position="180"/>
    </location>
</feature>
<dbReference type="AlphaFoldDB" id="A0A6A5SR51"/>
<evidence type="ECO:0000313" key="3">
    <source>
        <dbReference type="Proteomes" id="UP000800038"/>
    </source>
</evidence>
<gene>
    <name evidence="2" type="ORF">EJ02DRAFT_435123</name>
</gene>
<accession>A0A6A5SR51</accession>
<evidence type="ECO:0000256" key="1">
    <source>
        <dbReference type="SAM" id="SignalP"/>
    </source>
</evidence>
<proteinExistence type="predicted"/>
<dbReference type="EMBL" id="ML976053">
    <property type="protein sequence ID" value="KAF1941086.1"/>
    <property type="molecule type" value="Genomic_DNA"/>
</dbReference>
<dbReference type="Proteomes" id="UP000800038">
    <property type="component" value="Unassembled WGS sequence"/>
</dbReference>
<name>A0A6A5SR51_9PLEO</name>